<dbReference type="RefSeq" id="WP_284272184.1">
    <property type="nucleotide sequence ID" value="NZ_BSOW01000028.1"/>
</dbReference>
<name>A0ABQ6B5V1_9BRAD</name>
<sequence length="193" mass="21806">MNESEAKRFVVDIDKLPPDFPTHRHDGAFWEALGRAVATFGFLEEVLGKAIFAFTATRTIPSDRIESEYKKWLPTLQRALEDPLGGLTDSYSSAARKHQNAPSYLDDLVKNLREVAVWRNTICHGSWRVPDADGRSLPLYVDKRRGVFETPIDITALKQLQRHTVELVCSVMNSVTQMGYRFPGTRGPGTSIW</sequence>
<evidence type="ECO:0000313" key="2">
    <source>
        <dbReference type="Proteomes" id="UP001156905"/>
    </source>
</evidence>
<protein>
    <recommendedName>
        <fullName evidence="3">RiboL-PSP-HEPN domain-containing protein</fullName>
    </recommendedName>
</protein>
<dbReference type="EMBL" id="BSOW01000028">
    <property type="protein sequence ID" value="GLR89797.1"/>
    <property type="molecule type" value="Genomic_DNA"/>
</dbReference>
<evidence type="ECO:0008006" key="3">
    <source>
        <dbReference type="Google" id="ProtNLM"/>
    </source>
</evidence>
<organism evidence="1 2">
    <name type="scientific">Bradyrhizobium iriomotense</name>
    <dbReference type="NCBI Taxonomy" id="441950"/>
    <lineage>
        <taxon>Bacteria</taxon>
        <taxon>Pseudomonadati</taxon>
        <taxon>Pseudomonadota</taxon>
        <taxon>Alphaproteobacteria</taxon>
        <taxon>Hyphomicrobiales</taxon>
        <taxon>Nitrobacteraceae</taxon>
        <taxon>Bradyrhizobium</taxon>
    </lineage>
</organism>
<reference evidence="2" key="1">
    <citation type="journal article" date="2019" name="Int. J. Syst. Evol. Microbiol.">
        <title>The Global Catalogue of Microorganisms (GCM) 10K type strain sequencing project: providing services to taxonomists for standard genome sequencing and annotation.</title>
        <authorList>
            <consortium name="The Broad Institute Genomics Platform"/>
            <consortium name="The Broad Institute Genome Sequencing Center for Infectious Disease"/>
            <person name="Wu L."/>
            <person name="Ma J."/>
        </authorList>
    </citation>
    <scope>NUCLEOTIDE SEQUENCE [LARGE SCALE GENOMIC DNA]</scope>
    <source>
        <strain evidence="2">NBRC 102520</strain>
    </source>
</reference>
<proteinExistence type="predicted"/>
<accession>A0ABQ6B5V1</accession>
<evidence type="ECO:0000313" key="1">
    <source>
        <dbReference type="EMBL" id="GLR89797.1"/>
    </source>
</evidence>
<keyword evidence="2" id="KW-1185">Reference proteome</keyword>
<dbReference type="Proteomes" id="UP001156905">
    <property type="component" value="Unassembled WGS sequence"/>
</dbReference>
<gene>
    <name evidence="1" type="ORF">GCM10007857_65110</name>
</gene>
<comment type="caution">
    <text evidence="1">The sequence shown here is derived from an EMBL/GenBank/DDBJ whole genome shotgun (WGS) entry which is preliminary data.</text>
</comment>